<evidence type="ECO:0000313" key="13">
    <source>
        <dbReference type="EMBL" id="RGQ40558.1"/>
    </source>
</evidence>
<evidence type="ECO:0000256" key="1">
    <source>
        <dbReference type="ARBA" id="ARBA00001947"/>
    </source>
</evidence>
<evidence type="ECO:0000256" key="9">
    <source>
        <dbReference type="ARBA" id="ARBA00023049"/>
    </source>
</evidence>
<dbReference type="SUPFAM" id="SSF50156">
    <property type="entry name" value="PDZ domain-like"/>
    <property type="match status" value="1"/>
</dbReference>
<dbReference type="InterPro" id="IPR004387">
    <property type="entry name" value="Pept_M50_Zn"/>
</dbReference>
<dbReference type="CDD" id="cd06163">
    <property type="entry name" value="S2P-M50_PDZ_RseP-like"/>
    <property type="match status" value="1"/>
</dbReference>
<feature type="transmembrane region" description="Helical" evidence="11">
    <location>
        <begin position="341"/>
        <end position="360"/>
    </location>
</feature>
<comment type="caution">
    <text evidence="13">The sequence shown here is derived from an EMBL/GenBank/DDBJ whole genome shotgun (WGS) entry which is preliminary data.</text>
</comment>
<gene>
    <name evidence="13" type="ORF">DWY99_07675</name>
</gene>
<reference evidence="13 14" key="1">
    <citation type="submission" date="2018-08" db="EMBL/GenBank/DDBJ databases">
        <title>A genome reference for cultivated species of the human gut microbiota.</title>
        <authorList>
            <person name="Zou Y."/>
            <person name="Xue W."/>
            <person name="Luo G."/>
        </authorList>
    </citation>
    <scope>NUCLEOTIDE SEQUENCE [LARGE SCALE GENOMIC DNA]</scope>
    <source>
        <strain evidence="13 14">AF28-26</strain>
    </source>
</reference>
<dbReference type="EMBL" id="QRTC01000026">
    <property type="protein sequence ID" value="RGQ40558.1"/>
    <property type="molecule type" value="Genomic_DNA"/>
</dbReference>
<proteinExistence type="inferred from homology"/>
<dbReference type="AlphaFoldDB" id="A0A412AX16"/>
<keyword evidence="8 11" id="KW-1133">Transmembrane helix</keyword>
<dbReference type="InterPro" id="IPR036034">
    <property type="entry name" value="PDZ_sf"/>
</dbReference>
<comment type="subcellular location">
    <subcellularLocation>
        <location evidence="2">Membrane</location>
        <topology evidence="2">Multi-pass membrane protein</topology>
    </subcellularLocation>
</comment>
<feature type="domain" description="Peptidase M50" evidence="12">
    <location>
        <begin position="17"/>
        <end position="354"/>
    </location>
</feature>
<feature type="transmembrane region" description="Helical" evidence="11">
    <location>
        <begin position="7"/>
        <end position="26"/>
    </location>
</feature>
<dbReference type="Proteomes" id="UP000284751">
    <property type="component" value="Unassembled WGS sequence"/>
</dbReference>
<keyword evidence="5 11" id="KW-0812">Transmembrane</keyword>
<protein>
    <submittedName>
        <fullName evidence="13">RIP metalloprotease RseP</fullName>
    </submittedName>
</protein>
<keyword evidence="10 11" id="KW-0472">Membrane</keyword>
<evidence type="ECO:0000256" key="3">
    <source>
        <dbReference type="ARBA" id="ARBA00007931"/>
    </source>
</evidence>
<name>A0A412AX16_9FIRM</name>
<dbReference type="Pfam" id="PF02163">
    <property type="entry name" value="Peptidase_M50"/>
    <property type="match status" value="1"/>
</dbReference>
<evidence type="ECO:0000256" key="7">
    <source>
        <dbReference type="ARBA" id="ARBA00022833"/>
    </source>
</evidence>
<dbReference type="GO" id="GO:0004222">
    <property type="term" value="F:metalloendopeptidase activity"/>
    <property type="evidence" value="ECO:0007669"/>
    <property type="project" value="InterPro"/>
</dbReference>
<evidence type="ECO:0000256" key="11">
    <source>
        <dbReference type="SAM" id="Phobius"/>
    </source>
</evidence>
<dbReference type="Gene3D" id="2.30.42.10">
    <property type="match status" value="1"/>
</dbReference>
<dbReference type="PANTHER" id="PTHR42837:SF2">
    <property type="entry name" value="MEMBRANE METALLOPROTEASE ARASP2, CHLOROPLASTIC-RELATED"/>
    <property type="match status" value="1"/>
</dbReference>
<feature type="transmembrane region" description="Helical" evidence="11">
    <location>
        <begin position="99"/>
        <end position="120"/>
    </location>
</feature>
<evidence type="ECO:0000256" key="2">
    <source>
        <dbReference type="ARBA" id="ARBA00004141"/>
    </source>
</evidence>
<keyword evidence="9 13" id="KW-0482">Metalloprotease</keyword>
<evidence type="ECO:0000256" key="6">
    <source>
        <dbReference type="ARBA" id="ARBA00022801"/>
    </source>
</evidence>
<feature type="transmembrane region" description="Helical" evidence="11">
    <location>
        <begin position="295"/>
        <end position="316"/>
    </location>
</feature>
<organism evidence="13 14">
    <name type="scientific">[Clostridium] leptum</name>
    <dbReference type="NCBI Taxonomy" id="1535"/>
    <lineage>
        <taxon>Bacteria</taxon>
        <taxon>Bacillati</taxon>
        <taxon>Bacillota</taxon>
        <taxon>Clostridia</taxon>
        <taxon>Eubacteriales</taxon>
        <taxon>Oscillospiraceae</taxon>
        <taxon>Oscillospiraceae incertae sedis</taxon>
    </lineage>
</organism>
<accession>A0A412AX16</accession>
<evidence type="ECO:0000256" key="5">
    <source>
        <dbReference type="ARBA" id="ARBA00022692"/>
    </source>
</evidence>
<evidence type="ECO:0000259" key="12">
    <source>
        <dbReference type="Pfam" id="PF02163"/>
    </source>
</evidence>
<keyword evidence="6" id="KW-0378">Hydrolase</keyword>
<sequence length="374" mass="40667">MIVIPEVIINILLIIFAVLLFEFIILSHEFGHFITAKLSGIRVNEFALGMGPKLIHFKRGETEYSLRAFPIGGFCAMEGEDESSDDPRAFGNKAIWKRILVVVAGAVMNILLGVVLMMVITGQQSVFSSTTVAEFTENSLTQQSGLRAGDEVVSINGYRVYTDRDMSFALASDRGIAQALESGDKLTVDMEVYRDGQVVTLNDVQFPKDTDADGKNYLSIDFKVYGIEKNPWTLLKMSCSYTVSTVRMVWTSLVGLLTGKYGLNDMAGPIGAAQAIAQSASQGLSVNVKTAVNNILLMMTIITVNLGIVNLLPLPALDGGRLVFLLIELIFRKPVPAKYEGWVHAAGFVLLMVLMVVIAFSDVLRLVTGKGLGG</sequence>
<comment type="similarity">
    <text evidence="3">Belongs to the peptidase M50B family.</text>
</comment>
<dbReference type="PANTHER" id="PTHR42837">
    <property type="entry name" value="REGULATOR OF SIGMA-E PROTEASE RSEP"/>
    <property type="match status" value="1"/>
</dbReference>
<evidence type="ECO:0000256" key="10">
    <source>
        <dbReference type="ARBA" id="ARBA00023136"/>
    </source>
</evidence>
<evidence type="ECO:0000256" key="4">
    <source>
        <dbReference type="ARBA" id="ARBA00022670"/>
    </source>
</evidence>
<keyword evidence="4 13" id="KW-0645">Protease</keyword>
<dbReference type="GO" id="GO:0016020">
    <property type="term" value="C:membrane"/>
    <property type="evidence" value="ECO:0007669"/>
    <property type="project" value="UniProtKB-SubCell"/>
</dbReference>
<keyword evidence="7" id="KW-0862">Zinc</keyword>
<evidence type="ECO:0000313" key="14">
    <source>
        <dbReference type="Proteomes" id="UP000284751"/>
    </source>
</evidence>
<dbReference type="InterPro" id="IPR008915">
    <property type="entry name" value="Peptidase_M50"/>
</dbReference>
<dbReference type="GO" id="GO:0006508">
    <property type="term" value="P:proteolysis"/>
    <property type="evidence" value="ECO:0007669"/>
    <property type="project" value="UniProtKB-KW"/>
</dbReference>
<comment type="cofactor">
    <cofactor evidence="1">
        <name>Zn(2+)</name>
        <dbReference type="ChEBI" id="CHEBI:29105"/>
    </cofactor>
</comment>
<evidence type="ECO:0000256" key="8">
    <source>
        <dbReference type="ARBA" id="ARBA00022989"/>
    </source>
</evidence>